<sequence>MEGPAVECAPQVVAGELPQAFVGPALELRDEFGQAGADVRDAVEELGYNTLPPLPELPELSLAHGRGDGLGDRGRERGVLRVVQAPAPVREPPVKALLVPPQPVLHGELLGGLQVQRLPQAVEVLRRLPVTEVEVPVVERLLRPVPDRVQVLALSLPDVVREPRLEELLPGEDVPVLREQPGLHVPRGVGEPVAGPRVVRRVDELPTVLSRLGLGGGGEVVVDVGIAQAVDLAAENVEVAADPGGGAPRPQRHLAFALLGQELGELPLRDVAALGDVVQRVEEPPVVGLQPDLRPLVELPAGREVAEPPGDLGLFVPVPGRHLRRPFQARRAAGGGLARAFRHRLVLRDVAAVLVAGALRILRGRRGLPGGRRGLGRLVRALLPLPLEHRAVVLPAELLDQPGPYILRRGGSAGHLPDELVPQRGRLGAVVEGRVDGGDPWPREGDDLPAERVARVGDRPRRLQPPDELGLQRAEALRFRAGPLRHEPLTRLGELLERREVDVVLRVVGRPPVELDVRVVALLDLRAQVGQALDGPGLGGLRRRRARRRRLLADLRRRLQEQHLEVLDGRVRLVRDVLGVRPPVRRSFRDGGHGLRASRRRRLGRRLGHEPGASLVLLERGTGQLQLPEVQSPLGVPAPVPVHLFLGVDLLAEGREALARLGQNRGARLLGRGRLHLGAKACP</sequence>
<organism evidence="1 2">
    <name type="scientific">Actinoallomurus vinaceus</name>
    <dbReference type="NCBI Taxonomy" id="1080074"/>
    <lineage>
        <taxon>Bacteria</taxon>
        <taxon>Bacillati</taxon>
        <taxon>Actinomycetota</taxon>
        <taxon>Actinomycetes</taxon>
        <taxon>Streptosporangiales</taxon>
        <taxon>Thermomonosporaceae</taxon>
        <taxon>Actinoallomurus</taxon>
    </lineage>
</organism>
<reference evidence="2" key="1">
    <citation type="journal article" date="2019" name="Int. J. Syst. Evol. Microbiol.">
        <title>The Global Catalogue of Microorganisms (GCM) 10K type strain sequencing project: providing services to taxonomists for standard genome sequencing and annotation.</title>
        <authorList>
            <consortium name="The Broad Institute Genomics Platform"/>
            <consortium name="The Broad Institute Genome Sequencing Center for Infectious Disease"/>
            <person name="Wu L."/>
            <person name="Ma J."/>
        </authorList>
    </citation>
    <scope>NUCLEOTIDE SEQUENCE [LARGE SCALE GENOMIC DNA]</scope>
    <source>
        <strain evidence="2">JCM 17939</strain>
    </source>
</reference>
<keyword evidence="2" id="KW-1185">Reference proteome</keyword>
<comment type="caution">
    <text evidence="1">The sequence shown here is derived from an EMBL/GenBank/DDBJ whole genome shotgun (WGS) entry which is preliminary data.</text>
</comment>
<evidence type="ECO:0000313" key="2">
    <source>
        <dbReference type="Proteomes" id="UP001501442"/>
    </source>
</evidence>
<dbReference type="Proteomes" id="UP001501442">
    <property type="component" value="Unassembled WGS sequence"/>
</dbReference>
<proteinExistence type="predicted"/>
<accession>A0ABP8U894</accession>
<gene>
    <name evidence="1" type="ORF">GCM10023196_017090</name>
</gene>
<evidence type="ECO:0000313" key="1">
    <source>
        <dbReference type="EMBL" id="GAA4622933.1"/>
    </source>
</evidence>
<protein>
    <submittedName>
        <fullName evidence="1">Uncharacterized protein</fullName>
    </submittedName>
</protein>
<dbReference type="EMBL" id="BAABHK010000002">
    <property type="protein sequence ID" value="GAA4622933.1"/>
    <property type="molecule type" value="Genomic_DNA"/>
</dbReference>
<name>A0ABP8U894_9ACTN</name>